<sequence length="104" mass="10395">MLDPASNPVIGSLTVIKQTSAISGAVKKAGKKFTATASVVRQIGLPGAGKVTAKLGSKTIGTKSLNDAGTAKFALPRSAAGKKVTLVYGGDTVTSGSKVKLPVR</sequence>
<dbReference type="Gene3D" id="2.60.40.10">
    <property type="entry name" value="Immunoglobulins"/>
    <property type="match status" value="1"/>
</dbReference>
<organism evidence="1">
    <name type="scientific">freshwater metagenome</name>
    <dbReference type="NCBI Taxonomy" id="449393"/>
    <lineage>
        <taxon>unclassified sequences</taxon>
        <taxon>metagenomes</taxon>
        <taxon>ecological metagenomes</taxon>
    </lineage>
</organism>
<dbReference type="AlphaFoldDB" id="A0A6J6SJ68"/>
<reference evidence="1" key="1">
    <citation type="submission" date="2020-05" db="EMBL/GenBank/DDBJ databases">
        <authorList>
            <person name="Chiriac C."/>
            <person name="Salcher M."/>
            <person name="Ghai R."/>
            <person name="Kavagutti S V."/>
        </authorList>
    </citation>
    <scope>NUCLEOTIDE SEQUENCE</scope>
</reference>
<gene>
    <name evidence="1" type="ORF">UFOPK2579_02823</name>
</gene>
<accession>A0A6J6SJ68</accession>
<evidence type="ECO:0000313" key="1">
    <source>
        <dbReference type="EMBL" id="CAB4735006.1"/>
    </source>
</evidence>
<protein>
    <submittedName>
        <fullName evidence="1">Unannotated protein</fullName>
    </submittedName>
</protein>
<dbReference type="EMBL" id="CAEZXR010000466">
    <property type="protein sequence ID" value="CAB4735006.1"/>
    <property type="molecule type" value="Genomic_DNA"/>
</dbReference>
<name>A0A6J6SJ68_9ZZZZ</name>
<proteinExistence type="predicted"/>
<dbReference type="InterPro" id="IPR013783">
    <property type="entry name" value="Ig-like_fold"/>
</dbReference>